<proteinExistence type="predicted"/>
<organism evidence="1 2">
    <name type="scientific">Smallanthus sonchifolius</name>
    <dbReference type="NCBI Taxonomy" id="185202"/>
    <lineage>
        <taxon>Eukaryota</taxon>
        <taxon>Viridiplantae</taxon>
        <taxon>Streptophyta</taxon>
        <taxon>Embryophyta</taxon>
        <taxon>Tracheophyta</taxon>
        <taxon>Spermatophyta</taxon>
        <taxon>Magnoliopsida</taxon>
        <taxon>eudicotyledons</taxon>
        <taxon>Gunneridae</taxon>
        <taxon>Pentapetalae</taxon>
        <taxon>asterids</taxon>
        <taxon>campanulids</taxon>
        <taxon>Asterales</taxon>
        <taxon>Asteraceae</taxon>
        <taxon>Asteroideae</taxon>
        <taxon>Heliantheae alliance</taxon>
        <taxon>Millerieae</taxon>
        <taxon>Smallanthus</taxon>
    </lineage>
</organism>
<evidence type="ECO:0000313" key="2">
    <source>
        <dbReference type="Proteomes" id="UP001056120"/>
    </source>
</evidence>
<keyword evidence="2" id="KW-1185">Reference proteome</keyword>
<protein>
    <submittedName>
        <fullName evidence="1">Uncharacterized protein</fullName>
    </submittedName>
</protein>
<gene>
    <name evidence="1" type="ORF">L1987_46042</name>
</gene>
<reference evidence="1 2" key="2">
    <citation type="journal article" date="2022" name="Mol. Ecol. Resour.">
        <title>The genomes of chicory, endive, great burdock and yacon provide insights into Asteraceae paleo-polyploidization history and plant inulin production.</title>
        <authorList>
            <person name="Fan W."/>
            <person name="Wang S."/>
            <person name="Wang H."/>
            <person name="Wang A."/>
            <person name="Jiang F."/>
            <person name="Liu H."/>
            <person name="Zhao H."/>
            <person name="Xu D."/>
            <person name="Zhang Y."/>
        </authorList>
    </citation>
    <scope>NUCLEOTIDE SEQUENCE [LARGE SCALE GENOMIC DNA]</scope>
    <source>
        <strain evidence="2">cv. Yunnan</strain>
        <tissue evidence="1">Leaves</tissue>
    </source>
</reference>
<reference evidence="2" key="1">
    <citation type="journal article" date="2022" name="Mol. Ecol. Resour.">
        <title>The genomes of chicory, endive, great burdock and yacon provide insights into Asteraceae palaeo-polyploidization history and plant inulin production.</title>
        <authorList>
            <person name="Fan W."/>
            <person name="Wang S."/>
            <person name="Wang H."/>
            <person name="Wang A."/>
            <person name="Jiang F."/>
            <person name="Liu H."/>
            <person name="Zhao H."/>
            <person name="Xu D."/>
            <person name="Zhang Y."/>
        </authorList>
    </citation>
    <scope>NUCLEOTIDE SEQUENCE [LARGE SCALE GENOMIC DNA]</scope>
    <source>
        <strain evidence="2">cv. Yunnan</strain>
    </source>
</reference>
<name>A0ACB9FZM9_9ASTR</name>
<accession>A0ACB9FZM9</accession>
<dbReference type="Proteomes" id="UP001056120">
    <property type="component" value="Linkage Group LG15"/>
</dbReference>
<comment type="caution">
    <text evidence="1">The sequence shown here is derived from an EMBL/GenBank/DDBJ whole genome shotgun (WGS) entry which is preliminary data.</text>
</comment>
<sequence length="138" mass="15897">MSTSYHPQTDGQCERTIQTIEDMLSACAIEFGGSWDSHLPLIEFSYNNNYHSSIKAAPFEALYGRKCRTPICWTEIRDNQLSGPETLQETTDKIVQIKQRLKATQDRHKSYADKRRRPLEFQDQGILGLTKSSKELEQ</sequence>
<dbReference type="EMBL" id="CM042032">
    <property type="protein sequence ID" value="KAI3776268.1"/>
    <property type="molecule type" value="Genomic_DNA"/>
</dbReference>
<evidence type="ECO:0000313" key="1">
    <source>
        <dbReference type="EMBL" id="KAI3776268.1"/>
    </source>
</evidence>